<dbReference type="AlphaFoldDB" id="A0A401XJV3"/>
<keyword evidence="1" id="KW-0732">Signal</keyword>
<keyword evidence="2" id="KW-0812">Transmembrane</keyword>
<feature type="transmembrane region" description="Helical" evidence="2">
    <location>
        <begin position="202"/>
        <end position="222"/>
    </location>
</feature>
<dbReference type="PANTHER" id="PTHR33619">
    <property type="entry name" value="POLYSACCHARIDE EXPORT PROTEIN GFCE-RELATED"/>
    <property type="match status" value="1"/>
</dbReference>
<gene>
    <name evidence="4" type="primary">wza</name>
    <name evidence="4" type="ORF">JCM31826_07970</name>
</gene>
<protein>
    <submittedName>
        <fullName evidence="4">Sugar transporter</fullName>
    </submittedName>
</protein>
<evidence type="ECO:0000256" key="1">
    <source>
        <dbReference type="ARBA" id="ARBA00022729"/>
    </source>
</evidence>
<dbReference type="Proteomes" id="UP000286715">
    <property type="component" value="Unassembled WGS sequence"/>
</dbReference>
<dbReference type="PANTHER" id="PTHR33619:SF3">
    <property type="entry name" value="POLYSACCHARIDE EXPORT PROTEIN GFCE-RELATED"/>
    <property type="match status" value="1"/>
</dbReference>
<sequence length="228" mass="25227">MIKYRLQIGDMIKVEVISTNKEVNELFNMASSNMMNFGMMGGIGNGLDPLFYLNGFTIDLDGEVKLPIIGTVKLAGKNLMEAQEIIEKELHKFFEPGTVKAKVSFPGINVKVIGDVRKPGRYVFMRNYVTIIDALVEAGDIDFVGNRKEVEIIRMTANGYVFKTLDLTDRKVLASADIFLEPNDIINVKPLPAKSWGIGTTGFQTFTGVLSVVSTLLTLIIVTRSLNN</sequence>
<dbReference type="EMBL" id="BHZE01000006">
    <property type="protein sequence ID" value="GCD77315.1"/>
    <property type="molecule type" value="Genomic_DNA"/>
</dbReference>
<keyword evidence="4" id="KW-0762">Sugar transport</keyword>
<comment type="caution">
    <text evidence="4">The sequence shown here is derived from an EMBL/GenBank/DDBJ whole genome shotgun (WGS) entry which is preliminary data.</text>
</comment>
<dbReference type="InterPro" id="IPR049712">
    <property type="entry name" value="Poly_export"/>
</dbReference>
<name>A0A401XJV3_9FLAO</name>
<keyword evidence="2" id="KW-0472">Membrane</keyword>
<feature type="domain" description="Polysaccharide export protein N-terminal" evidence="3">
    <location>
        <begin position="3"/>
        <end position="96"/>
    </location>
</feature>
<keyword evidence="2" id="KW-1133">Transmembrane helix</keyword>
<reference evidence="4 5" key="1">
    <citation type="submission" date="2018-11" db="EMBL/GenBank/DDBJ databases">
        <title>Schleiferia aggregans sp. nov., a moderately thermophilic heterotrophic bacterium isolated from microbial mats at a terrestrial hot spring.</title>
        <authorList>
            <person name="Iino T."/>
            <person name="Ohkuma M."/>
            <person name="Haruta S."/>
        </authorList>
    </citation>
    <scope>NUCLEOTIDE SEQUENCE [LARGE SCALE GENOMIC DNA]</scope>
    <source>
        <strain evidence="4 5">LA</strain>
    </source>
</reference>
<organism evidence="4 5">
    <name type="scientific">Thermaurantimonas aggregans</name>
    <dbReference type="NCBI Taxonomy" id="2173829"/>
    <lineage>
        <taxon>Bacteria</taxon>
        <taxon>Pseudomonadati</taxon>
        <taxon>Bacteroidota</taxon>
        <taxon>Flavobacteriia</taxon>
        <taxon>Flavobacteriales</taxon>
        <taxon>Schleiferiaceae</taxon>
        <taxon>Thermaurantimonas</taxon>
    </lineage>
</organism>
<dbReference type="Gene3D" id="3.10.560.10">
    <property type="entry name" value="Outer membrane lipoprotein wza domain like"/>
    <property type="match status" value="1"/>
</dbReference>
<dbReference type="GO" id="GO:0015159">
    <property type="term" value="F:polysaccharide transmembrane transporter activity"/>
    <property type="evidence" value="ECO:0007669"/>
    <property type="project" value="InterPro"/>
</dbReference>
<evidence type="ECO:0000256" key="2">
    <source>
        <dbReference type="SAM" id="Phobius"/>
    </source>
</evidence>
<evidence type="ECO:0000313" key="5">
    <source>
        <dbReference type="Proteomes" id="UP000286715"/>
    </source>
</evidence>
<proteinExistence type="predicted"/>
<accession>A0A401XJV3</accession>
<dbReference type="Pfam" id="PF02563">
    <property type="entry name" value="Poly_export"/>
    <property type="match status" value="1"/>
</dbReference>
<keyword evidence="5" id="KW-1185">Reference proteome</keyword>
<evidence type="ECO:0000259" key="3">
    <source>
        <dbReference type="Pfam" id="PF02563"/>
    </source>
</evidence>
<evidence type="ECO:0000313" key="4">
    <source>
        <dbReference type="EMBL" id="GCD77315.1"/>
    </source>
</evidence>
<dbReference type="Gene3D" id="3.30.1950.10">
    <property type="entry name" value="wza like domain"/>
    <property type="match status" value="1"/>
</dbReference>
<keyword evidence="4" id="KW-0813">Transport</keyword>
<dbReference type="InterPro" id="IPR003715">
    <property type="entry name" value="Poly_export_N"/>
</dbReference>